<evidence type="ECO:0000313" key="3">
    <source>
        <dbReference type="Proteomes" id="UP001153069"/>
    </source>
</evidence>
<feature type="compositionally biased region" description="Basic residues" evidence="1">
    <location>
        <begin position="91"/>
        <end position="100"/>
    </location>
</feature>
<evidence type="ECO:0000256" key="1">
    <source>
        <dbReference type="SAM" id="MobiDB-lite"/>
    </source>
</evidence>
<feature type="compositionally biased region" description="Basic and acidic residues" evidence="1">
    <location>
        <begin position="74"/>
        <end position="89"/>
    </location>
</feature>
<dbReference type="Proteomes" id="UP001153069">
    <property type="component" value="Unassembled WGS sequence"/>
</dbReference>
<feature type="compositionally biased region" description="Polar residues" evidence="1">
    <location>
        <begin position="175"/>
        <end position="184"/>
    </location>
</feature>
<sequence length="184" mass="19987">MSSTLSEQQSAMGSFLSQLLAGSDFENGVAEIEVVQDNAVGHGKKTKNGRSVLDRSGSASRHRICRWDSSPSQHHQDSKKKLDSQEVKSMRTLRRPRRRHSTELEGDDDATTGAAVSSSSDGTCSTLSSSSTSESETESFFTSKPSRGSSPPCRSMGWIAKDAHRYRNRAAGTQRPKNYQSSAA</sequence>
<feature type="compositionally biased region" description="Low complexity" evidence="1">
    <location>
        <begin position="117"/>
        <end position="146"/>
    </location>
</feature>
<dbReference type="EMBL" id="CAICTM010001176">
    <property type="protein sequence ID" value="CAB9521254.1"/>
    <property type="molecule type" value="Genomic_DNA"/>
</dbReference>
<comment type="caution">
    <text evidence="2">The sequence shown here is derived from an EMBL/GenBank/DDBJ whole genome shotgun (WGS) entry which is preliminary data.</text>
</comment>
<feature type="region of interest" description="Disordered" evidence="1">
    <location>
        <begin position="37"/>
        <end position="184"/>
    </location>
</feature>
<accession>A0A9N8ELR7</accession>
<reference evidence="2" key="1">
    <citation type="submission" date="2020-06" db="EMBL/GenBank/DDBJ databases">
        <authorList>
            <consortium name="Plant Systems Biology data submission"/>
        </authorList>
    </citation>
    <scope>NUCLEOTIDE SEQUENCE</scope>
    <source>
        <strain evidence="2">D6</strain>
    </source>
</reference>
<name>A0A9N8ELR7_9STRA</name>
<organism evidence="2 3">
    <name type="scientific">Seminavis robusta</name>
    <dbReference type="NCBI Taxonomy" id="568900"/>
    <lineage>
        <taxon>Eukaryota</taxon>
        <taxon>Sar</taxon>
        <taxon>Stramenopiles</taxon>
        <taxon>Ochrophyta</taxon>
        <taxon>Bacillariophyta</taxon>
        <taxon>Bacillariophyceae</taxon>
        <taxon>Bacillariophycidae</taxon>
        <taxon>Naviculales</taxon>
        <taxon>Naviculaceae</taxon>
        <taxon>Seminavis</taxon>
    </lineage>
</organism>
<dbReference type="AlphaFoldDB" id="A0A9N8ELR7"/>
<keyword evidence="3" id="KW-1185">Reference proteome</keyword>
<evidence type="ECO:0000313" key="2">
    <source>
        <dbReference type="EMBL" id="CAB9521254.1"/>
    </source>
</evidence>
<gene>
    <name evidence="2" type="ORF">SEMRO_1178_G249550.1</name>
</gene>
<proteinExistence type="predicted"/>
<protein>
    <submittedName>
        <fullName evidence="2">Uncharacterized protein</fullName>
    </submittedName>
</protein>